<reference evidence="6" key="2">
    <citation type="submission" date="2020-10" db="UniProtKB">
        <authorList>
            <consortium name="WormBaseParasite"/>
        </authorList>
    </citation>
    <scope>IDENTIFICATION</scope>
</reference>
<dbReference type="InterPro" id="IPR032377">
    <property type="entry name" value="STAR_dimer"/>
</dbReference>
<feature type="compositionally biased region" description="Polar residues" evidence="3">
    <location>
        <begin position="8"/>
        <end position="28"/>
    </location>
</feature>
<dbReference type="GO" id="GO:0048024">
    <property type="term" value="P:regulation of mRNA splicing, via spliceosome"/>
    <property type="evidence" value="ECO:0007669"/>
    <property type="project" value="TreeGrafter"/>
</dbReference>
<evidence type="ECO:0000313" key="5">
    <source>
        <dbReference type="Proteomes" id="UP000492821"/>
    </source>
</evidence>
<dbReference type="Proteomes" id="UP000492821">
    <property type="component" value="Unassembled WGS sequence"/>
</dbReference>
<dbReference type="AlphaFoldDB" id="A0A7E4WAH6"/>
<dbReference type="GO" id="GO:0043186">
    <property type="term" value="C:P granule"/>
    <property type="evidence" value="ECO:0007669"/>
    <property type="project" value="UniProtKB-ARBA"/>
</dbReference>
<feature type="compositionally biased region" description="Low complexity" evidence="3">
    <location>
        <begin position="35"/>
        <end position="51"/>
    </location>
</feature>
<dbReference type="PANTHER" id="PTHR11208:SF125">
    <property type="entry name" value="KH DOMAIN-CONTAINING RNA-BINDING PROTEIN QKI"/>
    <property type="match status" value="1"/>
</dbReference>
<dbReference type="FunFam" id="3.30.1370.10:FF:000028">
    <property type="entry name" value="protein quaking isoform X2"/>
    <property type="match status" value="1"/>
</dbReference>
<dbReference type="FunFam" id="1.20.5.4010:FF:000002">
    <property type="entry name" value="Held out wings, isoform D"/>
    <property type="match status" value="1"/>
</dbReference>
<sequence length="432" mass="46764">MGEPLIELTQTQTGMSSTPKSISPNFNGANGHIDLNGSHSSASSVHNDSLAGSNSSTSVPLHTDGSVPKANKAPATVDYLTQLLTDKKQLAAFPNVFVHLERLVDEEINRVRVHLFQFEFTRDPMALPEPCGEIITKQEKVFVPQKEHPEYNFVGRILGPRGMTAKQLEAETSCKIMVRGKGSMRDKKKEEANRGKPNWEHLNEELHVLIQCEDTANRVDIKIAQAVNQVHKLLVPSPEGEDELKKKQLMELAIINGTFRNGHQGGAASAAAKNNQLLLENQARLLAGNQTITSINNAIRSPALAGTPFIMQSSAAANQRLPNLQQNALLQQLGLSAANLGQAAVQQGQDYQQLLLSQGLQYDANALALQQQQQQLAAFFAQNGVDYAAALDPNAAAVAAAAAGGAMLNNSRNYLQQVRTHPYQQPGKNKAG</sequence>
<reference evidence="5" key="1">
    <citation type="journal article" date="2013" name="Genetics">
        <title>The draft genome and transcriptome of Panagrellus redivivus are shaped by the harsh demands of a free-living lifestyle.</title>
        <authorList>
            <person name="Srinivasan J."/>
            <person name="Dillman A.R."/>
            <person name="Macchietto M.G."/>
            <person name="Heikkinen L."/>
            <person name="Lakso M."/>
            <person name="Fracchia K.M."/>
            <person name="Antoshechkin I."/>
            <person name="Mortazavi A."/>
            <person name="Wong G."/>
            <person name="Sternberg P.W."/>
        </authorList>
    </citation>
    <scope>NUCLEOTIDE SEQUENCE [LARGE SCALE GENOMIC DNA]</scope>
    <source>
        <strain evidence="5">MT8872</strain>
    </source>
</reference>
<dbReference type="Gene3D" id="1.20.5.4010">
    <property type="match status" value="1"/>
</dbReference>
<keyword evidence="5" id="KW-1185">Reference proteome</keyword>
<evidence type="ECO:0000256" key="3">
    <source>
        <dbReference type="SAM" id="MobiDB-lite"/>
    </source>
</evidence>
<keyword evidence="2" id="KW-0694">RNA-binding</keyword>
<dbReference type="Gene3D" id="3.30.1370.10">
    <property type="entry name" value="K Homology domain, type 1"/>
    <property type="match status" value="1"/>
</dbReference>
<dbReference type="GO" id="GO:0003729">
    <property type="term" value="F:mRNA binding"/>
    <property type="evidence" value="ECO:0007669"/>
    <property type="project" value="TreeGrafter"/>
</dbReference>
<dbReference type="SUPFAM" id="SSF54791">
    <property type="entry name" value="Eukaryotic type KH-domain (KH-domain type I)"/>
    <property type="match status" value="1"/>
</dbReference>
<evidence type="ECO:0000256" key="2">
    <source>
        <dbReference type="ARBA" id="ARBA00022884"/>
    </source>
</evidence>
<dbReference type="WBParaSite" id="Pan_g9369.t1">
    <property type="protein sequence ID" value="Pan_g9369.t1"/>
    <property type="gene ID" value="Pan_g9369"/>
</dbReference>
<evidence type="ECO:0000256" key="1">
    <source>
        <dbReference type="ARBA" id="ARBA00022473"/>
    </source>
</evidence>
<keyword evidence="1" id="KW-0217">Developmental protein</keyword>
<dbReference type="InterPro" id="IPR045071">
    <property type="entry name" value="BBP-like"/>
</dbReference>
<dbReference type="InterPro" id="IPR036612">
    <property type="entry name" value="KH_dom_type_1_sf"/>
</dbReference>
<feature type="domain" description="K Homology" evidence="4">
    <location>
        <begin position="135"/>
        <end position="235"/>
    </location>
</feature>
<feature type="region of interest" description="Disordered" evidence="3">
    <location>
        <begin position="8"/>
        <end position="71"/>
    </location>
</feature>
<dbReference type="GO" id="GO:0005634">
    <property type="term" value="C:nucleus"/>
    <property type="evidence" value="ECO:0007669"/>
    <property type="project" value="TreeGrafter"/>
</dbReference>
<evidence type="ECO:0000259" key="4">
    <source>
        <dbReference type="SMART" id="SM00322"/>
    </source>
</evidence>
<dbReference type="Pfam" id="PF22675">
    <property type="entry name" value="KH-I_KHDC4-BBP"/>
    <property type="match status" value="1"/>
</dbReference>
<dbReference type="GO" id="GO:0003727">
    <property type="term" value="F:single-stranded RNA binding"/>
    <property type="evidence" value="ECO:0007669"/>
    <property type="project" value="UniProtKB-ARBA"/>
</dbReference>
<dbReference type="SMART" id="SM00322">
    <property type="entry name" value="KH"/>
    <property type="match status" value="1"/>
</dbReference>
<organism evidence="5 6">
    <name type="scientific">Panagrellus redivivus</name>
    <name type="common">Microworm</name>
    <dbReference type="NCBI Taxonomy" id="6233"/>
    <lineage>
        <taxon>Eukaryota</taxon>
        <taxon>Metazoa</taxon>
        <taxon>Ecdysozoa</taxon>
        <taxon>Nematoda</taxon>
        <taxon>Chromadorea</taxon>
        <taxon>Rhabditida</taxon>
        <taxon>Tylenchina</taxon>
        <taxon>Panagrolaimomorpha</taxon>
        <taxon>Panagrolaimoidea</taxon>
        <taxon>Panagrolaimidae</taxon>
        <taxon>Panagrellus</taxon>
    </lineage>
</organism>
<proteinExistence type="predicted"/>
<dbReference type="Pfam" id="PF16544">
    <property type="entry name" value="STAR_dimer"/>
    <property type="match status" value="1"/>
</dbReference>
<name>A0A7E4WAH6_PANRE</name>
<dbReference type="InterPro" id="IPR055256">
    <property type="entry name" value="KH_1_KHDC4/BBP-like"/>
</dbReference>
<evidence type="ECO:0000313" key="6">
    <source>
        <dbReference type="WBParaSite" id="Pan_g9369.t1"/>
    </source>
</evidence>
<accession>A0A7E4WAH6</accession>
<dbReference type="PANTHER" id="PTHR11208">
    <property type="entry name" value="RNA-BINDING PROTEIN RELATED"/>
    <property type="match status" value="1"/>
</dbReference>
<dbReference type="InterPro" id="IPR004087">
    <property type="entry name" value="KH_dom"/>
</dbReference>
<protein>
    <submittedName>
        <fullName evidence="6">KH domain-containing protein</fullName>
    </submittedName>
</protein>